<keyword evidence="6" id="KW-1185">Reference proteome</keyword>
<sequence>MYRFTVSAPGTVILCGDRKQTCVAASLDMRTVLKFSSFPTKLVRQGFIEIKVSSIGLCMKIPLRIFLLHFYGVNYCQTLDDCELFESVKSLTFLAGLSGNYNPNNHAHRLSVQAFIFLLVFISYRKGIVIKSSFVVEVLSELPIDENLGCSSSFVVCLAACFWRWYLLQKGTARYIFNCRDLSCIMKYAYLCEKVVYNSVNLINVAISTGGRIRVFKKDDLMSNIFFDVPSMKILLVFSNVSETSMKMKECLSSSADLILRTLEILSNKFIETLERIDDIIYLQQREFIEINSDRLINSYNDLVTLIHMNQGLLRALSTSPSNLALDIIGAFARNFSFGGKTAASGSRYAFILLLPNTSDELIQHLITILESHGFPAKITSLNCSGNIIHVNEELLKALGTLMHMNQGLLRALGTSPSNLGLDIICAIARNFSLGGKIAASGSRYAFILLLPNTSDELIQHLIRILGSHGFPAKITSLNCSGVIVQ</sequence>
<evidence type="ECO:0000256" key="1">
    <source>
        <dbReference type="ARBA" id="ARBA00022490"/>
    </source>
</evidence>
<evidence type="ECO:0000313" key="5">
    <source>
        <dbReference type="EMBL" id="KAG5339515.1"/>
    </source>
</evidence>
<dbReference type="GO" id="GO:0004496">
    <property type="term" value="F:mevalonate kinase activity"/>
    <property type="evidence" value="ECO:0007669"/>
    <property type="project" value="InterPro"/>
</dbReference>
<dbReference type="AlphaFoldDB" id="A0A836GE13"/>
<proteinExistence type="predicted"/>
<reference evidence="5" key="1">
    <citation type="submission" date="2020-03" db="EMBL/GenBank/DDBJ databases">
        <title>Relaxed selection underlies rapid genomic changes in the transitions from sociality to social parasitism in ants.</title>
        <authorList>
            <person name="Bi X."/>
        </authorList>
    </citation>
    <scope>NUCLEOTIDE SEQUENCE</scope>
    <source>
        <strain evidence="5">BGI-DK2014a</strain>
        <tissue evidence="5">Whole body</tissue>
    </source>
</reference>
<dbReference type="InterPro" id="IPR036554">
    <property type="entry name" value="GHMP_kinase_C_sf"/>
</dbReference>
<evidence type="ECO:0000256" key="2">
    <source>
        <dbReference type="ARBA" id="ARBA00022679"/>
    </source>
</evidence>
<dbReference type="InterPro" id="IPR006205">
    <property type="entry name" value="Mev_gal_kin"/>
</dbReference>
<keyword evidence="4" id="KW-0460">Magnesium</keyword>
<dbReference type="SUPFAM" id="SSF54211">
    <property type="entry name" value="Ribosomal protein S5 domain 2-like"/>
    <property type="match status" value="1"/>
</dbReference>
<dbReference type="InterPro" id="IPR020568">
    <property type="entry name" value="Ribosomal_Su5_D2-typ_SF"/>
</dbReference>
<organism evidence="5 6">
    <name type="scientific">Acromyrmex charruanus</name>
    <dbReference type="NCBI Taxonomy" id="2715315"/>
    <lineage>
        <taxon>Eukaryota</taxon>
        <taxon>Metazoa</taxon>
        <taxon>Ecdysozoa</taxon>
        <taxon>Arthropoda</taxon>
        <taxon>Hexapoda</taxon>
        <taxon>Insecta</taxon>
        <taxon>Pterygota</taxon>
        <taxon>Neoptera</taxon>
        <taxon>Endopterygota</taxon>
        <taxon>Hymenoptera</taxon>
        <taxon>Apocrita</taxon>
        <taxon>Aculeata</taxon>
        <taxon>Formicoidea</taxon>
        <taxon>Formicidae</taxon>
        <taxon>Myrmicinae</taxon>
        <taxon>Acromyrmex</taxon>
    </lineage>
</organism>
<feature type="non-terminal residue" evidence="5">
    <location>
        <position position="1"/>
    </location>
</feature>
<keyword evidence="1" id="KW-0963">Cytoplasm</keyword>
<dbReference type="PANTHER" id="PTHR43290">
    <property type="entry name" value="MEVALONATE KINASE"/>
    <property type="match status" value="1"/>
</dbReference>
<dbReference type="EMBL" id="JAANIC010003477">
    <property type="protein sequence ID" value="KAG5339515.1"/>
    <property type="molecule type" value="Genomic_DNA"/>
</dbReference>
<keyword evidence="2" id="KW-0808">Transferase</keyword>
<evidence type="ECO:0000256" key="4">
    <source>
        <dbReference type="ARBA" id="ARBA00022842"/>
    </source>
</evidence>
<dbReference type="Proteomes" id="UP000669903">
    <property type="component" value="Unassembled WGS sequence"/>
</dbReference>
<protein>
    <submittedName>
        <fullName evidence="5">KIME kinase</fullName>
    </submittedName>
</protein>
<keyword evidence="3 5" id="KW-0418">Kinase</keyword>
<dbReference type="Gene3D" id="3.30.70.890">
    <property type="entry name" value="GHMP kinase, C-terminal domain"/>
    <property type="match status" value="2"/>
</dbReference>
<accession>A0A836GE13</accession>
<name>A0A836GE13_9HYME</name>
<comment type="caution">
    <text evidence="5">The sequence shown here is derived from an EMBL/GenBank/DDBJ whole genome shotgun (WGS) entry which is preliminary data.</text>
</comment>
<gene>
    <name evidence="5" type="primary">Mvk_0</name>
    <name evidence="5" type="ORF">G6Z76_0012723</name>
</gene>
<dbReference type="GO" id="GO:0005829">
    <property type="term" value="C:cytosol"/>
    <property type="evidence" value="ECO:0007669"/>
    <property type="project" value="TreeGrafter"/>
</dbReference>
<dbReference type="Gene3D" id="3.30.230.10">
    <property type="match status" value="1"/>
</dbReference>
<dbReference type="GO" id="GO:0019287">
    <property type="term" value="P:isopentenyl diphosphate biosynthetic process, mevalonate pathway"/>
    <property type="evidence" value="ECO:0007669"/>
    <property type="project" value="TreeGrafter"/>
</dbReference>
<dbReference type="GO" id="GO:0005524">
    <property type="term" value="F:ATP binding"/>
    <property type="evidence" value="ECO:0007669"/>
    <property type="project" value="InterPro"/>
</dbReference>
<dbReference type="SUPFAM" id="SSF55060">
    <property type="entry name" value="GHMP Kinase, C-terminal domain"/>
    <property type="match status" value="2"/>
</dbReference>
<feature type="non-terminal residue" evidence="5">
    <location>
        <position position="486"/>
    </location>
</feature>
<dbReference type="InterPro" id="IPR014721">
    <property type="entry name" value="Ribsml_uS5_D2-typ_fold_subgr"/>
</dbReference>
<evidence type="ECO:0000256" key="3">
    <source>
        <dbReference type="ARBA" id="ARBA00022777"/>
    </source>
</evidence>
<dbReference type="PANTHER" id="PTHR43290:SF2">
    <property type="entry name" value="MEVALONATE KINASE"/>
    <property type="match status" value="1"/>
</dbReference>
<evidence type="ECO:0000313" key="6">
    <source>
        <dbReference type="Proteomes" id="UP000669903"/>
    </source>
</evidence>